<dbReference type="EMBL" id="CAADFI010000067">
    <property type="protein sequence ID" value="VFJ94785.1"/>
    <property type="molecule type" value="Genomic_DNA"/>
</dbReference>
<accession>A0A450UP09</accession>
<name>A0A450UP09_9GAMM</name>
<evidence type="ECO:0008006" key="5">
    <source>
        <dbReference type="Google" id="ProtNLM"/>
    </source>
</evidence>
<protein>
    <recommendedName>
        <fullName evidence="5">Addiction module component</fullName>
    </recommendedName>
</protein>
<dbReference type="AlphaFoldDB" id="A0A450UP09"/>
<evidence type="ECO:0000313" key="3">
    <source>
        <dbReference type="EMBL" id="VFJ94785.1"/>
    </source>
</evidence>
<organism evidence="2">
    <name type="scientific">Candidatus Kentrum eta</name>
    <dbReference type="NCBI Taxonomy" id="2126337"/>
    <lineage>
        <taxon>Bacteria</taxon>
        <taxon>Pseudomonadati</taxon>
        <taxon>Pseudomonadota</taxon>
        <taxon>Gammaproteobacteria</taxon>
        <taxon>Candidatus Kentrum</taxon>
    </lineage>
</organism>
<evidence type="ECO:0000313" key="4">
    <source>
        <dbReference type="EMBL" id="VFK01277.1"/>
    </source>
</evidence>
<proteinExistence type="predicted"/>
<sequence length="145" mass="16358">MNFREIQNEALHLPERDRAELVQSPLSSLDSPAEDGVSMDWPLEAQRGAGEIDRNIVRPVPSREVARGAQPMDIAFPRSLEETLDEWASEADEEASREAIAAFLRQRTGIDDGYHPEVHSIAAKPFHQDPRCPNPENPKPKRPMR</sequence>
<dbReference type="EMBL" id="CAADFG010000069">
    <property type="protein sequence ID" value="VFJ94278.1"/>
    <property type="molecule type" value="Genomic_DNA"/>
</dbReference>
<evidence type="ECO:0000313" key="2">
    <source>
        <dbReference type="EMBL" id="VFJ94278.1"/>
    </source>
</evidence>
<reference evidence="2" key="1">
    <citation type="submission" date="2019-02" db="EMBL/GenBank/DDBJ databases">
        <authorList>
            <person name="Gruber-Vodicka R. H."/>
            <person name="Seah K. B. B."/>
        </authorList>
    </citation>
    <scope>NUCLEOTIDE SEQUENCE</scope>
    <source>
        <strain evidence="4">BECK_SA2B12</strain>
        <strain evidence="2">BECK_SA2B15</strain>
        <strain evidence="3">BECK_SA2B20</strain>
    </source>
</reference>
<gene>
    <name evidence="2" type="ORF">BECKH772A_GA0070896_100693</name>
    <name evidence="3" type="ORF">BECKH772B_GA0070898_100673</name>
    <name evidence="4" type="ORF">BECKH772C_GA0070978_100623</name>
</gene>
<feature type="region of interest" description="Disordered" evidence="1">
    <location>
        <begin position="121"/>
        <end position="145"/>
    </location>
</feature>
<evidence type="ECO:0000256" key="1">
    <source>
        <dbReference type="SAM" id="MobiDB-lite"/>
    </source>
</evidence>
<dbReference type="EMBL" id="CAADFJ010000062">
    <property type="protein sequence ID" value="VFK01277.1"/>
    <property type="molecule type" value="Genomic_DNA"/>
</dbReference>